<organism evidence="1 2">
    <name type="scientific">Paenibacillus provencensis</name>
    <dbReference type="NCBI Taxonomy" id="441151"/>
    <lineage>
        <taxon>Bacteria</taxon>
        <taxon>Bacillati</taxon>
        <taxon>Bacillota</taxon>
        <taxon>Bacilli</taxon>
        <taxon>Bacillales</taxon>
        <taxon>Paenibacillaceae</taxon>
        <taxon>Paenibacillus</taxon>
    </lineage>
</organism>
<dbReference type="RefSeq" id="WP_091159514.1">
    <property type="nucleotide sequence ID" value="NZ_JBHTKX010000003.1"/>
</dbReference>
<name>A0ABW3Q0P6_9BACL</name>
<comment type="caution">
    <text evidence="1">The sequence shown here is derived from an EMBL/GenBank/DDBJ whole genome shotgun (WGS) entry which is preliminary data.</text>
</comment>
<keyword evidence="2" id="KW-1185">Reference proteome</keyword>
<evidence type="ECO:0000313" key="2">
    <source>
        <dbReference type="Proteomes" id="UP001597169"/>
    </source>
</evidence>
<sequence>MLDTLKYAEDKGYSVCLVMQNGTSYFGEIEICPDSENLVIICDQGRISANIHDIKHSSTIVAAHF</sequence>
<protein>
    <submittedName>
        <fullName evidence="1">Uncharacterized protein</fullName>
    </submittedName>
</protein>
<reference evidence="2" key="1">
    <citation type="journal article" date="2019" name="Int. J. Syst. Evol. Microbiol.">
        <title>The Global Catalogue of Microorganisms (GCM) 10K type strain sequencing project: providing services to taxonomists for standard genome sequencing and annotation.</title>
        <authorList>
            <consortium name="The Broad Institute Genomics Platform"/>
            <consortium name="The Broad Institute Genome Sequencing Center for Infectious Disease"/>
            <person name="Wu L."/>
            <person name="Ma J."/>
        </authorList>
    </citation>
    <scope>NUCLEOTIDE SEQUENCE [LARGE SCALE GENOMIC DNA]</scope>
    <source>
        <strain evidence="2">CCUG 53519</strain>
    </source>
</reference>
<accession>A0ABW3Q0P6</accession>
<dbReference type="Proteomes" id="UP001597169">
    <property type="component" value="Unassembled WGS sequence"/>
</dbReference>
<gene>
    <name evidence="1" type="ORF">ACFQ3J_19655</name>
</gene>
<proteinExistence type="predicted"/>
<evidence type="ECO:0000313" key="1">
    <source>
        <dbReference type="EMBL" id="MFD1130367.1"/>
    </source>
</evidence>
<dbReference type="EMBL" id="JBHTKX010000003">
    <property type="protein sequence ID" value="MFD1130367.1"/>
    <property type="molecule type" value="Genomic_DNA"/>
</dbReference>